<evidence type="ECO:0000313" key="2">
    <source>
        <dbReference type="Proteomes" id="UP000230709"/>
    </source>
</evidence>
<dbReference type="Proteomes" id="UP000230709">
    <property type="component" value="Chromosome"/>
</dbReference>
<dbReference type="EMBL" id="CP023737">
    <property type="protein sequence ID" value="ATQ67083.1"/>
    <property type="molecule type" value="Genomic_DNA"/>
</dbReference>
<reference evidence="2" key="1">
    <citation type="submission" date="2017-10" db="EMBL/GenBank/DDBJ databases">
        <title>Completed PacBio SMRT sequence of Methylosinus trichosporium OB3b reveals presence of a third large plasmid.</title>
        <authorList>
            <person name="Charles T.C."/>
            <person name="Lynch M.D.J."/>
            <person name="Heil J.R."/>
            <person name="Cheng J."/>
        </authorList>
    </citation>
    <scope>NUCLEOTIDE SEQUENCE [LARGE SCALE GENOMIC DNA]</scope>
    <source>
        <strain evidence="2">OB3b</strain>
    </source>
</reference>
<dbReference type="AlphaFoldDB" id="A0A2D2CWI9"/>
<dbReference type="KEGG" id="mtw:CQW49_03655"/>
<name>A0A2D2CWI9_METT3</name>
<dbReference type="RefSeq" id="WP_003612155.1">
    <property type="nucleotide sequence ID" value="NZ_ADVE02000001.1"/>
</dbReference>
<protein>
    <submittedName>
        <fullName evidence="1">Uncharacterized protein</fullName>
    </submittedName>
</protein>
<gene>
    <name evidence="1" type="ORF">CQW49_03655</name>
</gene>
<proteinExistence type="predicted"/>
<keyword evidence="2" id="KW-1185">Reference proteome</keyword>
<sequence length="118" mass="13010">MEKLLPSSASLEVIELYRLTRALLSLRDMFDGAYERAVLSMLPEPTRARFDHIARNVSEQAASALARPIIDDSYVALDNLLDECKHDVAESLLAAALADTVAGLPEKLTSIEQSLQIR</sequence>
<accession>A0A2D2CWI9</accession>
<organism evidence="1 2">
    <name type="scientific">Methylosinus trichosporium (strain ATCC 35070 / NCIMB 11131 / UNIQEM 75 / OB3b)</name>
    <dbReference type="NCBI Taxonomy" id="595536"/>
    <lineage>
        <taxon>Bacteria</taxon>
        <taxon>Pseudomonadati</taxon>
        <taxon>Pseudomonadota</taxon>
        <taxon>Alphaproteobacteria</taxon>
        <taxon>Hyphomicrobiales</taxon>
        <taxon>Methylocystaceae</taxon>
        <taxon>Methylosinus</taxon>
    </lineage>
</organism>
<evidence type="ECO:0000313" key="1">
    <source>
        <dbReference type="EMBL" id="ATQ67083.1"/>
    </source>
</evidence>